<dbReference type="EMBL" id="LT629971">
    <property type="protein sequence ID" value="SEH82175.1"/>
    <property type="molecule type" value="Genomic_DNA"/>
</dbReference>
<protein>
    <submittedName>
        <fullName evidence="2">Alpha/beta hydrolase family protein</fullName>
    </submittedName>
</protein>
<name>A0A1H6LBZ4_MYCRU</name>
<dbReference type="InterPro" id="IPR052897">
    <property type="entry name" value="Sec-Metab_Biosynth_Hydrolase"/>
</dbReference>
<reference evidence="3" key="1">
    <citation type="submission" date="2016-10" db="EMBL/GenBank/DDBJ databases">
        <authorList>
            <person name="Varghese N."/>
            <person name="Submissions S."/>
        </authorList>
    </citation>
    <scope>NUCLEOTIDE SEQUENCE [LARGE SCALE GENOMIC DNA]</scope>
    <source>
        <strain evidence="3">DSM 45405</strain>
    </source>
</reference>
<dbReference type="STRING" id="370526.SAMN04489835_4540"/>
<keyword evidence="3" id="KW-1185">Reference proteome</keyword>
<dbReference type="AlphaFoldDB" id="A0A1H6LBZ4"/>
<dbReference type="Gene3D" id="3.40.50.1820">
    <property type="entry name" value="alpha/beta hydrolase"/>
    <property type="match status" value="1"/>
</dbReference>
<gene>
    <name evidence="2" type="ORF">SAMN04489835_4540</name>
</gene>
<dbReference type="InterPro" id="IPR000073">
    <property type="entry name" value="AB_hydrolase_1"/>
</dbReference>
<dbReference type="Proteomes" id="UP000182915">
    <property type="component" value="Chromosome I"/>
</dbReference>
<keyword evidence="2" id="KW-0378">Hydrolase</keyword>
<feature type="domain" description="AB hydrolase-1" evidence="1">
    <location>
        <begin position="6"/>
        <end position="209"/>
    </location>
</feature>
<accession>A0A1H6LBZ4</accession>
<dbReference type="PANTHER" id="PTHR37017:SF11">
    <property type="entry name" value="ESTERASE_LIPASE_THIOESTERASE DOMAIN-CONTAINING PROTEIN"/>
    <property type="match status" value="1"/>
</dbReference>
<organism evidence="2 3">
    <name type="scientific">Mycolicibacterium rutilum</name>
    <name type="common">Mycobacterium rutilum</name>
    <dbReference type="NCBI Taxonomy" id="370526"/>
    <lineage>
        <taxon>Bacteria</taxon>
        <taxon>Bacillati</taxon>
        <taxon>Actinomycetota</taxon>
        <taxon>Actinomycetes</taxon>
        <taxon>Mycobacteriales</taxon>
        <taxon>Mycobacteriaceae</taxon>
        <taxon>Mycolicibacterium</taxon>
    </lineage>
</organism>
<evidence type="ECO:0000313" key="2">
    <source>
        <dbReference type="EMBL" id="SEH82175.1"/>
    </source>
</evidence>
<dbReference type="PANTHER" id="PTHR37017">
    <property type="entry name" value="AB HYDROLASE-1 DOMAIN-CONTAINING PROTEIN-RELATED"/>
    <property type="match status" value="1"/>
</dbReference>
<dbReference type="OrthoDB" id="9773549at2"/>
<sequence length="213" mass="23413">MSTFPLIHGAGDGGWYWYLVGAELVRRGHDVVAPDLPADDESLTLHDYADAVAEQIGDRSGLVVVGQSFGAFTAPLVADRLGADALILVAGMVPRPGEPPGDWWENTGYAEAAQGDDDPYVSFYHDVPRALADEAMSRERAHPSETSQREPWPLADWPEVSTRFVLCTEDRFFPPAFLREVVAERLRIVPEEISAGHCVALSRPRELAQLLAY</sequence>
<dbReference type="InterPro" id="IPR029058">
    <property type="entry name" value="AB_hydrolase_fold"/>
</dbReference>
<dbReference type="Pfam" id="PF12697">
    <property type="entry name" value="Abhydrolase_6"/>
    <property type="match status" value="1"/>
</dbReference>
<evidence type="ECO:0000259" key="1">
    <source>
        <dbReference type="Pfam" id="PF12697"/>
    </source>
</evidence>
<dbReference type="GO" id="GO:0016787">
    <property type="term" value="F:hydrolase activity"/>
    <property type="evidence" value="ECO:0007669"/>
    <property type="project" value="UniProtKB-KW"/>
</dbReference>
<evidence type="ECO:0000313" key="3">
    <source>
        <dbReference type="Proteomes" id="UP000182915"/>
    </source>
</evidence>
<dbReference type="RefSeq" id="WP_083409082.1">
    <property type="nucleotide sequence ID" value="NZ_LT629971.1"/>
</dbReference>
<proteinExistence type="predicted"/>
<dbReference type="SUPFAM" id="SSF53474">
    <property type="entry name" value="alpha/beta-Hydrolases"/>
    <property type="match status" value="1"/>
</dbReference>